<proteinExistence type="predicted"/>
<reference evidence="3 4" key="1">
    <citation type="submission" date="2019-10" db="EMBL/GenBank/DDBJ databases">
        <title>Genome sequence of Phaeocystidibacter marisrubri JCM30614 (type strain).</title>
        <authorList>
            <person name="Bowman J.P."/>
        </authorList>
    </citation>
    <scope>NUCLEOTIDE SEQUENCE [LARGE SCALE GENOMIC DNA]</scope>
    <source>
        <strain evidence="3 4">JCM 30614</strain>
    </source>
</reference>
<dbReference type="PANTHER" id="PTHR11820">
    <property type="entry name" value="ACYLPYRUVASE"/>
    <property type="match status" value="1"/>
</dbReference>
<organism evidence="3 4">
    <name type="scientific">Phaeocystidibacter marisrubri</name>
    <dbReference type="NCBI Taxonomy" id="1577780"/>
    <lineage>
        <taxon>Bacteria</taxon>
        <taxon>Pseudomonadati</taxon>
        <taxon>Bacteroidota</taxon>
        <taxon>Flavobacteriia</taxon>
        <taxon>Flavobacteriales</taxon>
        <taxon>Phaeocystidibacteraceae</taxon>
        <taxon>Phaeocystidibacter</taxon>
    </lineage>
</organism>
<keyword evidence="3" id="KW-0378">Hydrolase</keyword>
<evidence type="ECO:0000259" key="2">
    <source>
        <dbReference type="Pfam" id="PF01557"/>
    </source>
</evidence>
<dbReference type="EMBL" id="WBVQ01000001">
    <property type="protein sequence ID" value="KAB2817491.1"/>
    <property type="molecule type" value="Genomic_DNA"/>
</dbReference>
<evidence type="ECO:0000313" key="3">
    <source>
        <dbReference type="EMBL" id="KAB2817491.1"/>
    </source>
</evidence>
<dbReference type="OrthoDB" id="9805307at2"/>
<accession>A0A6L3ZI05</accession>
<feature type="domain" description="Fumarylacetoacetase-like C-terminal" evidence="2">
    <location>
        <begin position="2"/>
        <end position="190"/>
    </location>
</feature>
<dbReference type="Pfam" id="PF01557">
    <property type="entry name" value="FAA_hydrolase"/>
    <property type="match status" value="1"/>
</dbReference>
<keyword evidence="1" id="KW-0479">Metal-binding</keyword>
<dbReference type="Proteomes" id="UP000484164">
    <property type="component" value="Unassembled WGS sequence"/>
</dbReference>
<keyword evidence="4" id="KW-1185">Reference proteome</keyword>
<dbReference type="SUPFAM" id="SSF56529">
    <property type="entry name" value="FAH"/>
    <property type="match status" value="1"/>
</dbReference>
<sequence>MKILCIGRNYIDHAKELNNPVPSEPVIFGKPDSAILPNGQDFYIPEFSSEIHHELELVVRICKHGKHIQPKFAKKYYDRVTVGIDFTARDLQSKLKSKGLPWEISKGFDGSAIVGDFVGIDELETDIQNTDIRLTVNGETAQHGNTSEMIFQVDDLISHLSTYYTLRQGDLIFTGTPAGVAAVKQGDCLEGFINNRSTFKVDVK</sequence>
<protein>
    <submittedName>
        <fullName evidence="3">Fumarylacetoacetate hydrolase family protein</fullName>
    </submittedName>
</protein>
<comment type="caution">
    <text evidence="3">The sequence shown here is derived from an EMBL/GenBank/DDBJ whole genome shotgun (WGS) entry which is preliminary data.</text>
</comment>
<gene>
    <name evidence="3" type="ORF">F8C82_03585</name>
</gene>
<dbReference type="RefSeq" id="WP_151692066.1">
    <property type="nucleotide sequence ID" value="NZ_BMGX01000002.1"/>
</dbReference>
<dbReference type="AlphaFoldDB" id="A0A6L3ZI05"/>
<evidence type="ECO:0000256" key="1">
    <source>
        <dbReference type="ARBA" id="ARBA00022723"/>
    </source>
</evidence>
<dbReference type="PANTHER" id="PTHR11820:SF7">
    <property type="entry name" value="ACYLPYRUVASE FAHD1, MITOCHONDRIAL"/>
    <property type="match status" value="1"/>
</dbReference>
<dbReference type="Gene3D" id="3.90.850.10">
    <property type="entry name" value="Fumarylacetoacetase-like, C-terminal domain"/>
    <property type="match status" value="1"/>
</dbReference>
<name>A0A6L3ZI05_9FLAO</name>
<dbReference type="GO" id="GO:0018773">
    <property type="term" value="F:acetylpyruvate hydrolase activity"/>
    <property type="evidence" value="ECO:0007669"/>
    <property type="project" value="TreeGrafter"/>
</dbReference>
<dbReference type="GO" id="GO:0046872">
    <property type="term" value="F:metal ion binding"/>
    <property type="evidence" value="ECO:0007669"/>
    <property type="project" value="UniProtKB-KW"/>
</dbReference>
<dbReference type="InterPro" id="IPR036663">
    <property type="entry name" value="Fumarylacetoacetase_C_sf"/>
</dbReference>
<dbReference type="InterPro" id="IPR011234">
    <property type="entry name" value="Fumarylacetoacetase-like_C"/>
</dbReference>
<evidence type="ECO:0000313" key="4">
    <source>
        <dbReference type="Proteomes" id="UP000484164"/>
    </source>
</evidence>